<dbReference type="AlphaFoldDB" id="A0A9P9EMM1"/>
<dbReference type="InterPro" id="IPR022742">
    <property type="entry name" value="Hydrolase_4"/>
</dbReference>
<feature type="domain" description="Serine aminopeptidase S33" evidence="1">
    <location>
        <begin position="37"/>
        <end position="272"/>
    </location>
</feature>
<evidence type="ECO:0000313" key="3">
    <source>
        <dbReference type="Proteomes" id="UP000717696"/>
    </source>
</evidence>
<dbReference type="EMBL" id="JAGMUU010000014">
    <property type="protein sequence ID" value="KAH7139872.1"/>
    <property type="molecule type" value="Genomic_DNA"/>
</dbReference>
<name>A0A9P9EMM1_9HYPO</name>
<dbReference type="Pfam" id="PF12146">
    <property type="entry name" value="Hydrolase_4"/>
    <property type="match status" value="1"/>
</dbReference>
<evidence type="ECO:0000259" key="1">
    <source>
        <dbReference type="Pfam" id="PF12146"/>
    </source>
</evidence>
<organism evidence="2 3">
    <name type="scientific">Dactylonectria estremocensis</name>
    <dbReference type="NCBI Taxonomy" id="1079267"/>
    <lineage>
        <taxon>Eukaryota</taxon>
        <taxon>Fungi</taxon>
        <taxon>Dikarya</taxon>
        <taxon>Ascomycota</taxon>
        <taxon>Pezizomycotina</taxon>
        <taxon>Sordariomycetes</taxon>
        <taxon>Hypocreomycetidae</taxon>
        <taxon>Hypocreales</taxon>
        <taxon>Nectriaceae</taxon>
        <taxon>Dactylonectria</taxon>
    </lineage>
</organism>
<gene>
    <name evidence="2" type="ORF">B0J13DRAFT_447694</name>
</gene>
<protein>
    <submittedName>
        <fullName evidence="2">Alpha/Beta hydrolase protein</fullName>
    </submittedName>
</protein>
<evidence type="ECO:0000313" key="2">
    <source>
        <dbReference type="EMBL" id="KAH7139872.1"/>
    </source>
</evidence>
<dbReference type="Proteomes" id="UP000717696">
    <property type="component" value="Unassembled WGS sequence"/>
</dbReference>
<dbReference type="GO" id="GO:0016787">
    <property type="term" value="F:hydrolase activity"/>
    <property type="evidence" value="ECO:0007669"/>
    <property type="project" value="UniProtKB-KW"/>
</dbReference>
<sequence length="290" mass="31828">PQAISIDMLSTSAPPSHNHELSTLSGGAVVHKWLCGSPRAILILQHGFGEYAERYVFSHSQFIQKLNAKNINVWGMDLWGHGDSPGSRGKVNVRKAVTDHIQLRHHTSNEKLPVFLFGLSLGGLITARSVVSEPGPEKGVILLSPALPEPLPMFGQGAIGLFARLMPSVELPKARTPIERLFRDAEQIRLAEADQTMFKGKMSFLLAATALDAGTELWNELGDWRAPTLVVHGASDVSVPFETSKRFVDEISSSDKTLHLVEDGYHELLNDSNAEEVTQLLLDWIGDRLS</sequence>
<accession>A0A9P9EMM1</accession>
<comment type="caution">
    <text evidence="2">The sequence shown here is derived from an EMBL/GenBank/DDBJ whole genome shotgun (WGS) entry which is preliminary data.</text>
</comment>
<dbReference type="PANTHER" id="PTHR11614">
    <property type="entry name" value="PHOSPHOLIPASE-RELATED"/>
    <property type="match status" value="1"/>
</dbReference>
<reference evidence="2" key="1">
    <citation type="journal article" date="2021" name="Nat. Commun.">
        <title>Genetic determinants of endophytism in the Arabidopsis root mycobiome.</title>
        <authorList>
            <person name="Mesny F."/>
            <person name="Miyauchi S."/>
            <person name="Thiergart T."/>
            <person name="Pickel B."/>
            <person name="Atanasova L."/>
            <person name="Karlsson M."/>
            <person name="Huettel B."/>
            <person name="Barry K.W."/>
            <person name="Haridas S."/>
            <person name="Chen C."/>
            <person name="Bauer D."/>
            <person name="Andreopoulos W."/>
            <person name="Pangilinan J."/>
            <person name="LaButti K."/>
            <person name="Riley R."/>
            <person name="Lipzen A."/>
            <person name="Clum A."/>
            <person name="Drula E."/>
            <person name="Henrissat B."/>
            <person name="Kohler A."/>
            <person name="Grigoriev I.V."/>
            <person name="Martin F.M."/>
            <person name="Hacquard S."/>
        </authorList>
    </citation>
    <scope>NUCLEOTIDE SEQUENCE</scope>
    <source>
        <strain evidence="2">MPI-CAGE-AT-0021</strain>
    </source>
</reference>
<dbReference type="OrthoDB" id="2498029at2759"/>
<dbReference type="InterPro" id="IPR029058">
    <property type="entry name" value="AB_hydrolase_fold"/>
</dbReference>
<feature type="non-terminal residue" evidence="2">
    <location>
        <position position="1"/>
    </location>
</feature>
<keyword evidence="2" id="KW-0378">Hydrolase</keyword>
<keyword evidence="3" id="KW-1185">Reference proteome</keyword>
<dbReference type="InterPro" id="IPR051044">
    <property type="entry name" value="MAG_DAG_Lipase"/>
</dbReference>
<dbReference type="SUPFAM" id="SSF53474">
    <property type="entry name" value="alpha/beta-Hydrolases"/>
    <property type="match status" value="1"/>
</dbReference>
<dbReference type="Gene3D" id="3.40.50.1820">
    <property type="entry name" value="alpha/beta hydrolase"/>
    <property type="match status" value="1"/>
</dbReference>
<proteinExistence type="predicted"/>